<sequence length="119" mass="13563">MDATYLTTLIIQLNKAIDSGKHQDITIDQVHISIEKKSLLRFIKEACGKDIDLSVQLSSSSDFEAKYEERINQIFAAYAGDESRRWGVKNSGLCLALAWTNEIVQQHFVFPNDPQYQLK</sequence>
<gene>
    <name evidence="1" type="ORF">N5923_02295</name>
</gene>
<dbReference type="RefSeq" id="WP_267145190.1">
    <property type="nucleotide sequence ID" value="NZ_JAODIM010000033.1"/>
</dbReference>
<dbReference type="EMBL" id="JAODIM010000033">
    <property type="protein sequence ID" value="MCU5776328.1"/>
    <property type="molecule type" value="Genomic_DNA"/>
</dbReference>
<reference evidence="1" key="1">
    <citation type="submission" date="2022-09" db="EMBL/GenBank/DDBJ databases">
        <title>Winslowiella arboricola sp. nov., isolated from bleeding cankers on broadleaf hosts.</title>
        <authorList>
            <person name="Brady C."/>
            <person name="Kaur S."/>
            <person name="Crampton B."/>
            <person name="Maddock D."/>
            <person name="Arnold D."/>
            <person name="Denman S."/>
        </authorList>
    </citation>
    <scope>NUCLEOTIDE SEQUENCE</scope>
    <source>
        <strain evidence="1">BAC 15a-03b</strain>
    </source>
</reference>
<protein>
    <submittedName>
        <fullName evidence="1">Uncharacterized protein</fullName>
    </submittedName>
</protein>
<comment type="caution">
    <text evidence="1">The sequence shown here is derived from an EMBL/GenBank/DDBJ whole genome shotgun (WGS) entry which is preliminary data.</text>
</comment>
<proteinExistence type="predicted"/>
<evidence type="ECO:0000313" key="2">
    <source>
        <dbReference type="Proteomes" id="UP001064262"/>
    </source>
</evidence>
<keyword evidence="2" id="KW-1185">Reference proteome</keyword>
<name>A0A9J6PKW3_9GAMM</name>
<dbReference type="Proteomes" id="UP001064262">
    <property type="component" value="Unassembled WGS sequence"/>
</dbReference>
<dbReference type="AlphaFoldDB" id="A0A9J6PKW3"/>
<accession>A0A9J6PKW3</accession>
<evidence type="ECO:0000313" key="1">
    <source>
        <dbReference type="EMBL" id="MCU5776328.1"/>
    </source>
</evidence>
<organism evidence="1 2">
    <name type="scientific">Winslowiella arboricola</name>
    <dbReference type="NCBI Taxonomy" id="2978220"/>
    <lineage>
        <taxon>Bacteria</taxon>
        <taxon>Pseudomonadati</taxon>
        <taxon>Pseudomonadota</taxon>
        <taxon>Gammaproteobacteria</taxon>
        <taxon>Enterobacterales</taxon>
        <taxon>Erwiniaceae</taxon>
        <taxon>Winslowiella</taxon>
    </lineage>
</organism>